<organism evidence="7">
    <name type="scientific">Apis cerana</name>
    <name type="common">Indian honeybee</name>
    <dbReference type="NCBI Taxonomy" id="7461"/>
    <lineage>
        <taxon>Eukaryota</taxon>
        <taxon>Metazoa</taxon>
        <taxon>Ecdysozoa</taxon>
        <taxon>Arthropoda</taxon>
        <taxon>Hexapoda</taxon>
        <taxon>Insecta</taxon>
        <taxon>Pterygota</taxon>
        <taxon>Neoptera</taxon>
        <taxon>Endopterygota</taxon>
        <taxon>Hymenoptera</taxon>
        <taxon>Apocrita</taxon>
        <taxon>Aculeata</taxon>
        <taxon>Apoidea</taxon>
        <taxon>Anthophila</taxon>
        <taxon>Apidae</taxon>
        <taxon>Apis</taxon>
    </lineage>
</organism>
<feature type="chain" id="PRO_5007714116" evidence="6">
    <location>
        <begin position="21"/>
        <end position="433"/>
    </location>
</feature>
<keyword evidence="3" id="KW-0964">Secreted</keyword>
<accession>Q8MMJ1</accession>
<keyword evidence="4 6" id="KW-0732">Signal</keyword>
<evidence type="ECO:0000313" key="9">
    <source>
        <dbReference type="EMBL" id="AEY57347.1"/>
    </source>
</evidence>
<dbReference type="EMBL" id="JR036720">
    <property type="protein sequence ID" value="AEY57347.1"/>
    <property type="molecule type" value="mRNA"/>
</dbReference>
<evidence type="ECO:0000256" key="2">
    <source>
        <dbReference type="ARBA" id="ARBA00009127"/>
    </source>
</evidence>
<dbReference type="EMBL" id="AF525776">
    <property type="protein sequence ID" value="AAM88281.2"/>
    <property type="molecule type" value="mRNA"/>
</dbReference>
<dbReference type="AlphaFoldDB" id="Q8MMJ1"/>
<dbReference type="InterPro" id="IPR017996">
    <property type="entry name" value="MRJP/yellow-related"/>
</dbReference>
<evidence type="ECO:0000313" key="8">
    <source>
        <dbReference type="EMBL" id="AAS88556.1"/>
    </source>
</evidence>
<keyword evidence="5" id="KW-0325">Glycoprotein</keyword>
<protein>
    <submittedName>
        <fullName evidence="8">Major royal jelly protein 1</fullName>
    </submittedName>
    <submittedName>
        <fullName evidence="7">Major royal jelly protein MRJP1</fullName>
    </submittedName>
</protein>
<evidence type="ECO:0000256" key="3">
    <source>
        <dbReference type="ARBA" id="ARBA00022525"/>
    </source>
</evidence>
<reference evidence="9" key="3">
    <citation type="submission" date="2011-11" db="EMBL/GenBank/DDBJ databases">
        <title>Decoding the brain transcriptome of the Eastern honeybee (Apis cerana) based on pyrosequencing.</title>
        <authorList>
            <person name="Sun L."/>
            <person name="Zheng H."/>
            <person name="Wang Y."/>
            <person name="Xie X."/>
            <person name="Zhu Y."/>
            <person name="Gu W."/>
            <person name="Wang S."/>
        </authorList>
    </citation>
    <scope>NUCLEOTIDE SEQUENCE</scope>
    <source>
        <tissue evidence="9">Brain</tissue>
    </source>
</reference>
<reference evidence="7" key="2">
    <citation type="submission" date="2004-01" db="EMBL/GenBank/DDBJ databases">
        <title>Molecular Cloning of Major Royal Jelly Protein (MRJP1) cDNA from Apis cerana in Thailand.</title>
        <authorList>
            <person name="Sittipraneed S."/>
            <person name="Imjongjirak C."/>
        </authorList>
    </citation>
    <scope>NUCLEOTIDE SEQUENCE</scope>
    <source>
        <tissue evidence="7">Nurse heads</tissue>
    </source>
</reference>
<dbReference type="PRINTS" id="PR01366">
    <property type="entry name" value="ROYALJELLY"/>
</dbReference>
<dbReference type="PANTHER" id="PTHR10009:SF7">
    <property type="entry name" value="GH10609P-RELATED"/>
    <property type="match status" value="1"/>
</dbReference>
<dbReference type="PANTHER" id="PTHR10009">
    <property type="entry name" value="PROTEIN YELLOW-RELATED"/>
    <property type="match status" value="1"/>
</dbReference>
<dbReference type="EMBL" id="AY515688">
    <property type="protein sequence ID" value="AAS88556.1"/>
    <property type="molecule type" value="Genomic_DNA"/>
</dbReference>
<feature type="signal peptide" evidence="6">
    <location>
        <begin position="1"/>
        <end position="20"/>
    </location>
</feature>
<sequence length="433" mass="48969">MTRWLFMVVCLGIVCQGTTSSILRGESLNKSLSVLHEWKFFDYDFDSDERRQDAILSGEYDYRKNYPSDVDQWHGKIFVTMLRYNGVPSSLNVISKKIGDGGPLLQPYPDWSFAKYDDCSGIVSATKLAIDKCDRLWVLDSGLVNNTQPMCSPKLLTFDLTTSQLLKQVEIPHDVAVNATTGKGRLSSLAVQPLDCNINGDTMVYIADEKGEGLIVYHDSDNSFHRLTSKTFDYDPKFTKMTINGESFTTQSGISGMALSPMTNNLYYSPVASTSLYYVNTEQFRTSNYEQNAVHYEGVQNILDTQSSAKVVSKSGVLFFGLVGDSALGCWNEHRSLERHNIRTVAQSDETLQMIVGMKIKEALPHVPIFDRYINREYILVLSNRMQKMANNDYNFNDVNFRIMDANVNDLILNTRCENPNNDNTPFKISIHL</sequence>
<reference evidence="8" key="1">
    <citation type="submission" date="2004-01" db="EMBL/GenBank/DDBJ databases">
        <title>Cloning, Expression and Genomic Organization of Genes Encoding Major Royal Jelly Protein 1 and 2 of the Honeybee (Apis cerana).</title>
        <authorList>
            <person name="Imjongjirak C."/>
            <person name="Klinbunga S."/>
            <person name="Sittipraneed S."/>
        </authorList>
    </citation>
    <scope>NUCLEOTIDE SEQUENCE</scope>
</reference>
<gene>
    <name evidence="7" type="primary">MRJP1</name>
    <name evidence="8" type="synonym">mrjp1</name>
    <name evidence="9" type="ORF">ACCB00196</name>
</gene>
<evidence type="ECO:0000256" key="1">
    <source>
        <dbReference type="ARBA" id="ARBA00004613"/>
    </source>
</evidence>
<comment type="similarity">
    <text evidence="2">Belongs to the major royal jelly protein family.</text>
</comment>
<evidence type="ECO:0000313" key="7">
    <source>
        <dbReference type="EMBL" id="AAM88281.2"/>
    </source>
</evidence>
<proteinExistence type="evidence at transcript level"/>
<dbReference type="Gene3D" id="2.120.10.30">
    <property type="entry name" value="TolB, C-terminal domain"/>
    <property type="match status" value="1"/>
</dbReference>
<evidence type="ECO:0000256" key="5">
    <source>
        <dbReference type="ARBA" id="ARBA00023180"/>
    </source>
</evidence>
<comment type="subcellular location">
    <subcellularLocation>
        <location evidence="1">Secreted</location>
    </subcellularLocation>
</comment>
<evidence type="ECO:0000256" key="6">
    <source>
        <dbReference type="SAM" id="SignalP"/>
    </source>
</evidence>
<dbReference type="InterPro" id="IPR011042">
    <property type="entry name" value="6-blade_b-propeller_TolB-like"/>
</dbReference>
<dbReference type="GO" id="GO:0005576">
    <property type="term" value="C:extracellular region"/>
    <property type="evidence" value="ECO:0007669"/>
    <property type="project" value="UniProtKB-SubCell"/>
</dbReference>
<name>Q8MMJ1_APICE</name>
<dbReference type="Pfam" id="PF03022">
    <property type="entry name" value="MRJP"/>
    <property type="match status" value="1"/>
</dbReference>
<evidence type="ECO:0000256" key="4">
    <source>
        <dbReference type="ARBA" id="ARBA00022729"/>
    </source>
</evidence>
<dbReference type="SUPFAM" id="SSF63829">
    <property type="entry name" value="Calcium-dependent phosphotriesterase"/>
    <property type="match status" value="1"/>
</dbReference>